<keyword evidence="6 7" id="KW-0066">ATP synthesis</keyword>
<organism evidence="8 9">
    <name type="scientific">Thalassoglobus polymorphus</name>
    <dbReference type="NCBI Taxonomy" id="2527994"/>
    <lineage>
        <taxon>Bacteria</taxon>
        <taxon>Pseudomonadati</taxon>
        <taxon>Planctomycetota</taxon>
        <taxon>Planctomycetia</taxon>
        <taxon>Planctomycetales</taxon>
        <taxon>Planctomycetaceae</taxon>
        <taxon>Thalassoglobus</taxon>
    </lineage>
</organism>
<dbReference type="GO" id="GO:0005886">
    <property type="term" value="C:plasma membrane"/>
    <property type="evidence" value="ECO:0007669"/>
    <property type="project" value="UniProtKB-SubCell"/>
</dbReference>
<dbReference type="GO" id="GO:0045259">
    <property type="term" value="C:proton-transporting ATP synthase complex"/>
    <property type="evidence" value="ECO:0007669"/>
    <property type="project" value="UniProtKB-KW"/>
</dbReference>
<dbReference type="NCBIfam" id="TIGR01145">
    <property type="entry name" value="ATP_synt_delta"/>
    <property type="match status" value="1"/>
</dbReference>
<keyword evidence="4 7" id="KW-0406">Ion transport</keyword>
<gene>
    <name evidence="7 8" type="primary">atpH</name>
    <name evidence="8" type="ORF">Mal48_35940</name>
</gene>
<keyword evidence="5 7" id="KW-0472">Membrane</keyword>
<keyword evidence="3 7" id="KW-0375">Hydrogen ion transport</keyword>
<evidence type="ECO:0000256" key="4">
    <source>
        <dbReference type="ARBA" id="ARBA00023065"/>
    </source>
</evidence>
<dbReference type="InterPro" id="IPR026015">
    <property type="entry name" value="ATP_synth_OSCP/delta_N_sf"/>
</dbReference>
<dbReference type="PRINTS" id="PR00125">
    <property type="entry name" value="ATPASEDELTA"/>
</dbReference>
<evidence type="ECO:0000256" key="5">
    <source>
        <dbReference type="ARBA" id="ARBA00023136"/>
    </source>
</evidence>
<dbReference type="SUPFAM" id="SSF47928">
    <property type="entry name" value="N-terminal domain of the delta subunit of the F1F0-ATP synthase"/>
    <property type="match status" value="1"/>
</dbReference>
<keyword evidence="9" id="KW-1185">Reference proteome</keyword>
<keyword evidence="7" id="KW-1003">Cell membrane</keyword>
<evidence type="ECO:0000256" key="6">
    <source>
        <dbReference type="ARBA" id="ARBA00023310"/>
    </source>
</evidence>
<dbReference type="Proteomes" id="UP000315724">
    <property type="component" value="Chromosome"/>
</dbReference>
<comment type="similarity">
    <text evidence="7">Belongs to the ATPase delta chain family.</text>
</comment>
<keyword evidence="2 7" id="KW-0813">Transport</keyword>
<keyword evidence="7" id="KW-0139">CF(1)</keyword>
<dbReference type="Gene3D" id="1.10.520.20">
    <property type="entry name" value="N-terminal domain of the delta subunit of the F1F0-ATP synthase"/>
    <property type="match status" value="1"/>
</dbReference>
<dbReference type="GO" id="GO:0046933">
    <property type="term" value="F:proton-transporting ATP synthase activity, rotational mechanism"/>
    <property type="evidence" value="ECO:0007669"/>
    <property type="project" value="UniProtKB-UniRule"/>
</dbReference>
<dbReference type="RefSeq" id="WP_145202113.1">
    <property type="nucleotide sequence ID" value="NZ_CP036267.1"/>
</dbReference>
<dbReference type="HAMAP" id="MF_01416">
    <property type="entry name" value="ATP_synth_delta_bact"/>
    <property type="match status" value="1"/>
</dbReference>
<comment type="function">
    <text evidence="7">F(1)F(0) ATP synthase produces ATP from ADP in the presence of a proton or sodium gradient. F-type ATPases consist of two structural domains, F(1) containing the extramembraneous catalytic core and F(0) containing the membrane proton channel, linked together by a central stalk and a peripheral stalk. During catalysis, ATP synthesis in the catalytic domain of F(1) is coupled via a rotary mechanism of the central stalk subunits to proton translocation.</text>
</comment>
<evidence type="ECO:0000256" key="7">
    <source>
        <dbReference type="HAMAP-Rule" id="MF_01416"/>
    </source>
</evidence>
<name>A0A517QRS7_9PLAN</name>
<dbReference type="Pfam" id="PF00213">
    <property type="entry name" value="OSCP"/>
    <property type="match status" value="1"/>
</dbReference>
<evidence type="ECO:0000313" key="9">
    <source>
        <dbReference type="Proteomes" id="UP000315724"/>
    </source>
</evidence>
<dbReference type="PANTHER" id="PTHR11910">
    <property type="entry name" value="ATP SYNTHASE DELTA CHAIN"/>
    <property type="match status" value="1"/>
</dbReference>
<comment type="subcellular location">
    <subcellularLocation>
        <location evidence="7">Cell membrane</location>
        <topology evidence="7">Peripheral membrane protein</topology>
    </subcellularLocation>
    <subcellularLocation>
        <location evidence="1">Membrane</location>
    </subcellularLocation>
</comment>
<dbReference type="InterPro" id="IPR000711">
    <property type="entry name" value="ATPase_OSCP/dsu"/>
</dbReference>
<evidence type="ECO:0000313" key="8">
    <source>
        <dbReference type="EMBL" id="QDT34334.1"/>
    </source>
</evidence>
<evidence type="ECO:0000256" key="3">
    <source>
        <dbReference type="ARBA" id="ARBA00022781"/>
    </source>
</evidence>
<protein>
    <recommendedName>
        <fullName evidence="7">ATP synthase subunit delta</fullName>
    </recommendedName>
    <alternativeName>
        <fullName evidence="7">ATP synthase F(1) sector subunit delta</fullName>
    </alternativeName>
    <alternativeName>
        <fullName evidence="7">F-type ATPase subunit delta</fullName>
        <shortName evidence="7">F-ATPase subunit delta</shortName>
    </alternativeName>
</protein>
<reference evidence="8 9" key="1">
    <citation type="submission" date="2019-02" db="EMBL/GenBank/DDBJ databases">
        <title>Deep-cultivation of Planctomycetes and their phenomic and genomic characterization uncovers novel biology.</title>
        <authorList>
            <person name="Wiegand S."/>
            <person name="Jogler M."/>
            <person name="Boedeker C."/>
            <person name="Pinto D."/>
            <person name="Vollmers J."/>
            <person name="Rivas-Marin E."/>
            <person name="Kohn T."/>
            <person name="Peeters S.H."/>
            <person name="Heuer A."/>
            <person name="Rast P."/>
            <person name="Oberbeckmann S."/>
            <person name="Bunk B."/>
            <person name="Jeske O."/>
            <person name="Meyerdierks A."/>
            <person name="Storesund J.E."/>
            <person name="Kallscheuer N."/>
            <person name="Luecker S."/>
            <person name="Lage O.M."/>
            <person name="Pohl T."/>
            <person name="Merkel B.J."/>
            <person name="Hornburger P."/>
            <person name="Mueller R.-W."/>
            <person name="Bruemmer F."/>
            <person name="Labrenz M."/>
            <person name="Spormann A.M."/>
            <person name="Op den Camp H."/>
            <person name="Overmann J."/>
            <person name="Amann R."/>
            <person name="Jetten M.S.M."/>
            <person name="Mascher T."/>
            <person name="Medema M.H."/>
            <person name="Devos D.P."/>
            <person name="Kaster A.-K."/>
            <person name="Ovreas L."/>
            <person name="Rohde M."/>
            <person name="Galperin M.Y."/>
            <person name="Jogler C."/>
        </authorList>
    </citation>
    <scope>NUCLEOTIDE SEQUENCE [LARGE SCALE GENOMIC DNA]</scope>
    <source>
        <strain evidence="8 9">Mal48</strain>
    </source>
</reference>
<evidence type="ECO:0000256" key="1">
    <source>
        <dbReference type="ARBA" id="ARBA00004370"/>
    </source>
</evidence>
<dbReference type="AlphaFoldDB" id="A0A517QRS7"/>
<proteinExistence type="inferred from homology"/>
<accession>A0A517QRS7</accession>
<sequence>MSETQVQTRPSHVLEDPSAKGVARVYSTALLDAVSGDKQAELLEEFTSFHDEVLLKSAGFEQLLVSGLTSYDEKVGLIERVVKPRASQIFTNFLLVLARHDRLELLPLILEESWAEHEKRAGKSRVQIRSAVSLSEEQLGRIKNRLQDALSSEPILMPSVDQELLGGLVIQVGDTVYDGSLRTRLKVLQQRLRERYLNEIQSGRDRFSSPEGN</sequence>
<dbReference type="OrthoDB" id="9802471at2"/>
<evidence type="ECO:0000256" key="2">
    <source>
        <dbReference type="ARBA" id="ARBA00022448"/>
    </source>
</evidence>
<comment type="function">
    <text evidence="7">This protein is part of the stalk that links CF(0) to CF(1). It either transmits conformational changes from CF(0) to CF(1) or is implicated in proton conduction.</text>
</comment>
<dbReference type="EMBL" id="CP036267">
    <property type="protein sequence ID" value="QDT34334.1"/>
    <property type="molecule type" value="Genomic_DNA"/>
</dbReference>
<dbReference type="KEGG" id="tpol:Mal48_35940"/>